<evidence type="ECO:0000313" key="10">
    <source>
        <dbReference type="Proteomes" id="UP001501563"/>
    </source>
</evidence>
<feature type="transmembrane region" description="Helical" evidence="7">
    <location>
        <begin position="231"/>
        <end position="249"/>
    </location>
</feature>
<feature type="transmembrane region" description="Helical" evidence="7">
    <location>
        <begin position="196"/>
        <end position="219"/>
    </location>
</feature>
<evidence type="ECO:0000256" key="5">
    <source>
        <dbReference type="ARBA" id="ARBA00023065"/>
    </source>
</evidence>
<dbReference type="Pfam" id="PF00999">
    <property type="entry name" value="Na_H_Exchanger"/>
    <property type="match status" value="1"/>
</dbReference>
<feature type="domain" description="Cation/H+ exchanger transmembrane" evidence="8">
    <location>
        <begin position="46"/>
        <end position="426"/>
    </location>
</feature>
<feature type="transmembrane region" description="Helical" evidence="7">
    <location>
        <begin position="163"/>
        <end position="184"/>
    </location>
</feature>
<comment type="subcellular location">
    <subcellularLocation>
        <location evidence="1">Membrane</location>
        <topology evidence="1">Multi-pass membrane protein</topology>
    </subcellularLocation>
</comment>
<feature type="transmembrane region" description="Helical" evidence="7">
    <location>
        <begin position="345"/>
        <end position="366"/>
    </location>
</feature>
<evidence type="ECO:0000256" key="3">
    <source>
        <dbReference type="ARBA" id="ARBA00022692"/>
    </source>
</evidence>
<evidence type="ECO:0000256" key="6">
    <source>
        <dbReference type="ARBA" id="ARBA00023136"/>
    </source>
</evidence>
<keyword evidence="6 7" id="KW-0472">Membrane</keyword>
<keyword evidence="10" id="KW-1185">Reference proteome</keyword>
<dbReference type="InterPro" id="IPR050794">
    <property type="entry name" value="CPA2_transporter"/>
</dbReference>
<evidence type="ECO:0000256" key="7">
    <source>
        <dbReference type="SAM" id="Phobius"/>
    </source>
</evidence>
<protein>
    <recommendedName>
        <fullName evidence="8">Cation/H+ exchanger transmembrane domain-containing protein</fullName>
    </recommendedName>
</protein>
<dbReference type="EMBL" id="BAAAZA010000030">
    <property type="protein sequence ID" value="GAA3893068.1"/>
    <property type="molecule type" value="Genomic_DNA"/>
</dbReference>
<feature type="transmembrane region" description="Helical" evidence="7">
    <location>
        <begin position="32"/>
        <end position="54"/>
    </location>
</feature>
<accession>A0ABP7L2I9</accession>
<evidence type="ECO:0000256" key="4">
    <source>
        <dbReference type="ARBA" id="ARBA00022989"/>
    </source>
</evidence>
<organism evidence="9 10">
    <name type="scientific">Streptomyces lannensis</name>
    <dbReference type="NCBI Taxonomy" id="766498"/>
    <lineage>
        <taxon>Bacteria</taxon>
        <taxon>Bacillati</taxon>
        <taxon>Actinomycetota</taxon>
        <taxon>Actinomycetes</taxon>
        <taxon>Kitasatosporales</taxon>
        <taxon>Streptomycetaceae</taxon>
        <taxon>Streptomyces</taxon>
    </lineage>
</organism>
<evidence type="ECO:0000259" key="8">
    <source>
        <dbReference type="Pfam" id="PF00999"/>
    </source>
</evidence>
<evidence type="ECO:0000313" key="9">
    <source>
        <dbReference type="EMBL" id="GAA3893068.1"/>
    </source>
</evidence>
<evidence type="ECO:0000256" key="1">
    <source>
        <dbReference type="ARBA" id="ARBA00004141"/>
    </source>
</evidence>
<name>A0ABP7L2I9_9ACTN</name>
<sequence>MPLLVGVLLLVQGVGGRHPATDSTLTLDNHGAAALLLAIAVVVGAAHLAGRLAVVLGQPQVIGEIVMGVALGPTLLERLVPGTVEWLFPPNVIGGINALAQLGLIFFMFSTGQEAVRSNRDQTGREGVLIALTSLLVPFVAGLAVGLPLAARFAGTAGDSLTFPLFLGCALSITAFPVLARILTDLRMEGGRVGRLSLFAAAFGDALCWVLLTVILLLAQGHGMVSLWRSLLLSTGVAVVILWPIRLLLAKVLRRHVRPGTLLVLTIAVVGIAASSGITALLGIHQLIGAFLFGLAWPPDLPSESNVNRPLGVMSRLLLPCFFVGFGLSVDLGDLPLSWGTLGTLLLLLAVAVVTKVLGVTLAGLLSGMDRRDSATLGLLMNARGLTELVVLGIGHDSGLVNDQMFGILTIVTLVTTLMTGPGVRRLGAAPVHDPTG</sequence>
<keyword evidence="3 7" id="KW-0812">Transmembrane</keyword>
<feature type="transmembrane region" description="Helical" evidence="7">
    <location>
        <begin position="128"/>
        <end position="151"/>
    </location>
</feature>
<reference evidence="10" key="1">
    <citation type="journal article" date="2019" name="Int. J. Syst. Evol. Microbiol.">
        <title>The Global Catalogue of Microorganisms (GCM) 10K type strain sequencing project: providing services to taxonomists for standard genome sequencing and annotation.</title>
        <authorList>
            <consortium name="The Broad Institute Genomics Platform"/>
            <consortium name="The Broad Institute Genome Sequencing Center for Infectious Disease"/>
            <person name="Wu L."/>
            <person name="Ma J."/>
        </authorList>
    </citation>
    <scope>NUCLEOTIDE SEQUENCE [LARGE SCALE GENOMIC DNA]</scope>
    <source>
        <strain evidence="10">JCM 16578</strain>
    </source>
</reference>
<keyword evidence="2" id="KW-0813">Transport</keyword>
<keyword evidence="5" id="KW-0406">Ion transport</keyword>
<dbReference type="PANTHER" id="PTHR32468">
    <property type="entry name" value="CATION/H + ANTIPORTER"/>
    <property type="match status" value="1"/>
</dbReference>
<gene>
    <name evidence="9" type="ORF">GCM10022207_71160</name>
</gene>
<feature type="transmembrane region" description="Helical" evidence="7">
    <location>
        <begin position="61"/>
        <end position="80"/>
    </location>
</feature>
<keyword evidence="4 7" id="KW-1133">Transmembrane helix</keyword>
<feature type="transmembrane region" description="Helical" evidence="7">
    <location>
        <begin position="86"/>
        <end position="107"/>
    </location>
</feature>
<comment type="caution">
    <text evidence="9">The sequence shown here is derived from an EMBL/GenBank/DDBJ whole genome shotgun (WGS) entry which is preliminary data.</text>
</comment>
<proteinExistence type="predicted"/>
<dbReference type="Proteomes" id="UP001501563">
    <property type="component" value="Unassembled WGS sequence"/>
</dbReference>
<dbReference type="Gene3D" id="1.20.1530.20">
    <property type="match status" value="1"/>
</dbReference>
<dbReference type="InterPro" id="IPR038770">
    <property type="entry name" value="Na+/solute_symporter_sf"/>
</dbReference>
<dbReference type="InterPro" id="IPR006153">
    <property type="entry name" value="Cation/H_exchanger_TM"/>
</dbReference>
<feature type="transmembrane region" description="Helical" evidence="7">
    <location>
        <begin position="261"/>
        <end position="293"/>
    </location>
</feature>
<dbReference type="PANTHER" id="PTHR32468:SF0">
    <property type="entry name" value="K(+)_H(+) ANTIPORTER 1"/>
    <property type="match status" value="1"/>
</dbReference>
<evidence type="ECO:0000256" key="2">
    <source>
        <dbReference type="ARBA" id="ARBA00022448"/>
    </source>
</evidence>